<gene>
    <name evidence="6" type="ORF">AMJ44_10020</name>
</gene>
<dbReference type="InterPro" id="IPR029044">
    <property type="entry name" value="Nucleotide-diphossugar_trans"/>
</dbReference>
<dbReference type="GO" id="GO:0016757">
    <property type="term" value="F:glycosyltransferase activity"/>
    <property type="evidence" value="ECO:0007669"/>
    <property type="project" value="UniProtKB-KW"/>
</dbReference>
<dbReference type="SUPFAM" id="SSF53448">
    <property type="entry name" value="Nucleotide-diphospho-sugar transferases"/>
    <property type="match status" value="1"/>
</dbReference>
<feature type="transmembrane region" description="Helical" evidence="4">
    <location>
        <begin position="311"/>
        <end position="332"/>
    </location>
</feature>
<keyword evidence="4" id="KW-1133">Transmembrane helix</keyword>
<proteinExistence type="inferred from homology"/>
<feature type="domain" description="Glycosyltransferase 2-like" evidence="5">
    <location>
        <begin position="44"/>
        <end position="205"/>
    </location>
</feature>
<name>A0A0S7XSQ1_UNCSA</name>
<evidence type="ECO:0000256" key="4">
    <source>
        <dbReference type="SAM" id="Phobius"/>
    </source>
</evidence>
<feature type="transmembrane region" description="Helical" evidence="4">
    <location>
        <begin position="287"/>
        <end position="305"/>
    </location>
</feature>
<dbReference type="Gene3D" id="3.90.550.10">
    <property type="entry name" value="Spore Coat Polysaccharide Biosynthesis Protein SpsA, Chain A"/>
    <property type="match status" value="1"/>
</dbReference>
<accession>A0A0S7XSQ1</accession>
<keyword evidence="3" id="KW-0808">Transferase</keyword>
<dbReference type="PANTHER" id="PTHR43630">
    <property type="entry name" value="POLY-BETA-1,6-N-ACETYL-D-GLUCOSAMINE SYNTHASE"/>
    <property type="match status" value="1"/>
</dbReference>
<evidence type="ECO:0000259" key="5">
    <source>
        <dbReference type="Pfam" id="PF00535"/>
    </source>
</evidence>
<feature type="transmembrane region" description="Helical" evidence="4">
    <location>
        <begin position="344"/>
        <end position="364"/>
    </location>
</feature>
<keyword evidence="2" id="KW-0328">Glycosyltransferase</keyword>
<reference evidence="6 7" key="1">
    <citation type="journal article" date="2015" name="Microbiome">
        <title>Genomic resolution of linkages in carbon, nitrogen, and sulfur cycling among widespread estuary sediment bacteria.</title>
        <authorList>
            <person name="Baker B.J."/>
            <person name="Lazar C.S."/>
            <person name="Teske A.P."/>
            <person name="Dick G.J."/>
        </authorList>
    </citation>
    <scope>NUCLEOTIDE SEQUENCE [LARGE SCALE GENOMIC DNA]</scope>
    <source>
        <strain evidence="6">DG_54_3</strain>
    </source>
</reference>
<protein>
    <recommendedName>
        <fullName evidence="5">Glycosyltransferase 2-like domain-containing protein</fullName>
    </recommendedName>
</protein>
<dbReference type="AlphaFoldDB" id="A0A0S7XSQ1"/>
<sequence length="373" mass="42672">MEIIFLTLILLSLYSYSIYPLVLFVISRGVLNLWDKKDIRQTVSIIISVYNEESIIEEKIQNTLKLDYPKDLVEIVVVSDGSTDRTVEIVSGIHDPRLVLRAFSERSGKTSCLNRVVPEAKGDIVLFSDANSMFSPNLLRKLVRNFACPEVGLVTGWTKYRNHRGGERTSGTYSELERWTKYWESIISSCVGADGAIFAIRKSLFRPLEDHDINDFVIPLHVLKQGKRAVLDPEVFCFEEPSKGVEQEYHRQVRITTRTLGAILCNKEFINPWRYRSFSFFLISHKLIRFLVPFFLLGIFLTNLFLLNGSIIYAVILCGQIFVLVLGLLSILDIYTGKLSSLVKFYLITVSAQLVGWSRMLLGIKDTIWTPQR</sequence>
<keyword evidence="4" id="KW-0472">Membrane</keyword>
<comment type="caution">
    <text evidence="6">The sequence shown here is derived from an EMBL/GenBank/DDBJ whole genome shotgun (WGS) entry which is preliminary data.</text>
</comment>
<dbReference type="PANTHER" id="PTHR43630:SF1">
    <property type="entry name" value="POLY-BETA-1,6-N-ACETYL-D-GLUCOSAMINE SYNTHASE"/>
    <property type="match status" value="1"/>
</dbReference>
<keyword evidence="4" id="KW-0812">Transmembrane</keyword>
<comment type="similarity">
    <text evidence="1">Belongs to the glycosyltransferase 2 family.</text>
</comment>
<dbReference type="InterPro" id="IPR001173">
    <property type="entry name" value="Glyco_trans_2-like"/>
</dbReference>
<dbReference type="PATRIC" id="fig|1703775.3.peg.586"/>
<dbReference type="Proteomes" id="UP000051861">
    <property type="component" value="Unassembled WGS sequence"/>
</dbReference>
<evidence type="ECO:0000256" key="3">
    <source>
        <dbReference type="ARBA" id="ARBA00022679"/>
    </source>
</evidence>
<feature type="transmembrane region" description="Helical" evidence="4">
    <location>
        <begin position="6"/>
        <end position="31"/>
    </location>
</feature>
<evidence type="ECO:0000256" key="1">
    <source>
        <dbReference type="ARBA" id="ARBA00006739"/>
    </source>
</evidence>
<organism evidence="6 7">
    <name type="scientific">candidate division WOR-1 bacterium DG_54_3</name>
    <dbReference type="NCBI Taxonomy" id="1703775"/>
    <lineage>
        <taxon>Bacteria</taxon>
        <taxon>Bacillati</taxon>
        <taxon>Saganbacteria</taxon>
    </lineage>
</organism>
<dbReference type="Pfam" id="PF00535">
    <property type="entry name" value="Glycos_transf_2"/>
    <property type="match status" value="1"/>
</dbReference>
<dbReference type="CDD" id="cd06439">
    <property type="entry name" value="CESA_like_1"/>
    <property type="match status" value="1"/>
</dbReference>
<evidence type="ECO:0000313" key="7">
    <source>
        <dbReference type="Proteomes" id="UP000051861"/>
    </source>
</evidence>
<evidence type="ECO:0000313" key="6">
    <source>
        <dbReference type="EMBL" id="KPJ65505.1"/>
    </source>
</evidence>
<evidence type="ECO:0000256" key="2">
    <source>
        <dbReference type="ARBA" id="ARBA00022676"/>
    </source>
</evidence>
<dbReference type="EMBL" id="LIZX01000113">
    <property type="protein sequence ID" value="KPJ65505.1"/>
    <property type="molecule type" value="Genomic_DNA"/>
</dbReference>